<evidence type="ECO:0000313" key="8">
    <source>
        <dbReference type="EMBL" id="KHJ56008.1"/>
    </source>
</evidence>
<dbReference type="RefSeq" id="WP_039189266.1">
    <property type="nucleotide sequence ID" value="NZ_JRFJ01000001.1"/>
</dbReference>
<dbReference type="PANTHER" id="PTHR11061:SF49">
    <property type="entry name" value="23S RRNA (URACIL(1939)-C(5))-METHYLTRANSFERASE RLMD"/>
    <property type="match status" value="1"/>
</dbReference>
<feature type="binding site" evidence="6">
    <location>
        <position position="292"/>
    </location>
    <ligand>
        <name>S-adenosyl-L-methionine</name>
        <dbReference type="ChEBI" id="CHEBI:59789"/>
    </ligand>
</feature>
<dbReference type="Proteomes" id="UP000030826">
    <property type="component" value="Unassembled WGS sequence"/>
</dbReference>
<dbReference type="Gene3D" id="2.40.50.1070">
    <property type="match status" value="1"/>
</dbReference>
<dbReference type="GO" id="GO:0070475">
    <property type="term" value="P:rRNA base methylation"/>
    <property type="evidence" value="ECO:0007669"/>
    <property type="project" value="TreeGrafter"/>
</dbReference>
<evidence type="ECO:0000256" key="6">
    <source>
        <dbReference type="PROSITE-ProRule" id="PRU01024"/>
    </source>
</evidence>
<accession>A0A0B1Q573</accession>
<sequence>MSEAIRIERLGVKADGIGIGPGGPAYVPFTLPGESIEAERHGQRARATAILEPSPERQVAPCPHYTRCGGCDMQHASPALYAGFKRDLVVEALRRAGLEAPVGSMVPTAPGTRRRAVFSATRAGTRILFGFHEAMSDRIAPIDTCLVLKPEIVSALPALRRLAEGLVARKGETRLTVTLAGTGLDVAVETGQTLSEPLRARAMQIALSSEFARLSVNGEIVIEPRPPVVLAGDVPVLLPAGAFLQAVAGAEAEMARLALAHLHDCRQVADLFCGIGTFAFRLARHQATHAVENDAASLAALDRAQRAASGLKPLTSERRDLFRRPVTTRELKRFDGVLFDPPRAGAEAQARQLADSSVRRVVAVSCNPLTLARDARILVDGGYRLTEVTPIDQFLWSHHVEAVALFERV</sequence>
<evidence type="ECO:0000256" key="7">
    <source>
        <dbReference type="PROSITE-ProRule" id="PRU10015"/>
    </source>
</evidence>
<dbReference type="EMBL" id="JRFJ01000001">
    <property type="protein sequence ID" value="KHJ56008.1"/>
    <property type="molecule type" value="Genomic_DNA"/>
</dbReference>
<comment type="similarity">
    <text evidence="6">Belongs to the class I-like SAM-binding methyltransferase superfamily. RNA M5U methyltransferase family.</text>
</comment>
<dbReference type="Pfam" id="PF05958">
    <property type="entry name" value="tRNA_U5-meth_tr"/>
    <property type="match status" value="1"/>
</dbReference>
<dbReference type="PANTHER" id="PTHR11061">
    <property type="entry name" value="RNA M5U METHYLTRANSFERASE"/>
    <property type="match status" value="1"/>
</dbReference>
<dbReference type="Gene3D" id="3.40.50.150">
    <property type="entry name" value="Vaccinia Virus protein VP39"/>
    <property type="match status" value="1"/>
</dbReference>
<evidence type="ECO:0000256" key="1">
    <source>
        <dbReference type="ARBA" id="ARBA00022485"/>
    </source>
</evidence>
<dbReference type="STRING" id="370622.LA66_05170"/>
<keyword evidence="1" id="KW-0479">Metal-binding</keyword>
<dbReference type="PROSITE" id="PS51687">
    <property type="entry name" value="SAM_MT_RNA_M5U"/>
    <property type="match status" value="1"/>
</dbReference>
<feature type="binding site" evidence="6">
    <location>
        <position position="340"/>
    </location>
    <ligand>
        <name>S-adenosyl-L-methionine</name>
        <dbReference type="ChEBI" id="CHEBI:59789"/>
    </ligand>
</feature>
<name>A0A0B1Q573_9HYPH</name>
<dbReference type="Gene3D" id="2.40.50.140">
    <property type="entry name" value="Nucleic acid-binding proteins"/>
    <property type="match status" value="1"/>
</dbReference>
<proteinExistence type="inferred from homology"/>
<gene>
    <name evidence="8" type="ORF">LA66_05170</name>
</gene>
<dbReference type="GO" id="GO:0051539">
    <property type="term" value="F:4 iron, 4 sulfur cluster binding"/>
    <property type="evidence" value="ECO:0007669"/>
    <property type="project" value="UniProtKB-KW"/>
</dbReference>
<organism evidence="8 9">
    <name type="scientific">Aureimonas altamirensis</name>
    <dbReference type="NCBI Taxonomy" id="370622"/>
    <lineage>
        <taxon>Bacteria</taxon>
        <taxon>Pseudomonadati</taxon>
        <taxon>Pseudomonadota</taxon>
        <taxon>Alphaproteobacteria</taxon>
        <taxon>Hyphomicrobiales</taxon>
        <taxon>Aurantimonadaceae</taxon>
        <taxon>Aureimonas</taxon>
    </lineage>
</organism>
<dbReference type="SUPFAM" id="SSF53335">
    <property type="entry name" value="S-adenosyl-L-methionine-dependent methyltransferases"/>
    <property type="match status" value="1"/>
</dbReference>
<dbReference type="PROSITE" id="PS01230">
    <property type="entry name" value="TRMA_1"/>
    <property type="match status" value="1"/>
</dbReference>
<feature type="active site" evidence="7">
    <location>
        <position position="366"/>
    </location>
</feature>
<evidence type="ECO:0000256" key="4">
    <source>
        <dbReference type="ARBA" id="ARBA00022691"/>
    </source>
</evidence>
<evidence type="ECO:0000256" key="3">
    <source>
        <dbReference type="ARBA" id="ARBA00022679"/>
    </source>
</evidence>
<dbReference type="OrthoDB" id="9804590at2"/>
<dbReference type="CDD" id="cd02440">
    <property type="entry name" value="AdoMet_MTases"/>
    <property type="match status" value="1"/>
</dbReference>
<dbReference type="InterPro" id="IPR030390">
    <property type="entry name" value="MeTrfase_TrmA_AS"/>
</dbReference>
<protein>
    <submittedName>
        <fullName evidence="8">RNA methyltransferase</fullName>
    </submittedName>
</protein>
<keyword evidence="5" id="KW-0411">Iron-sulfur</keyword>
<dbReference type="GO" id="GO:0070041">
    <property type="term" value="F:rRNA (uridine-C5-)-methyltransferase activity"/>
    <property type="evidence" value="ECO:0007669"/>
    <property type="project" value="TreeGrafter"/>
</dbReference>
<keyword evidence="3 6" id="KW-0808">Transferase</keyword>
<keyword evidence="1" id="KW-0408">Iron</keyword>
<feature type="binding site" evidence="6">
    <location>
        <position position="245"/>
    </location>
    <ligand>
        <name>S-adenosyl-L-methionine</name>
        <dbReference type="ChEBI" id="CHEBI:59789"/>
    </ligand>
</feature>
<evidence type="ECO:0000256" key="2">
    <source>
        <dbReference type="ARBA" id="ARBA00022603"/>
    </source>
</evidence>
<feature type="active site" description="Nucleophile" evidence="6">
    <location>
        <position position="366"/>
    </location>
</feature>
<dbReference type="InterPro" id="IPR012340">
    <property type="entry name" value="NA-bd_OB-fold"/>
</dbReference>
<evidence type="ECO:0000256" key="5">
    <source>
        <dbReference type="ARBA" id="ARBA00023014"/>
    </source>
</evidence>
<dbReference type="InterPro" id="IPR029063">
    <property type="entry name" value="SAM-dependent_MTases_sf"/>
</dbReference>
<comment type="caution">
    <text evidence="8">The sequence shown here is derived from an EMBL/GenBank/DDBJ whole genome shotgun (WGS) entry which is preliminary data.</text>
</comment>
<feature type="binding site" evidence="6">
    <location>
        <position position="272"/>
    </location>
    <ligand>
        <name>S-adenosyl-L-methionine</name>
        <dbReference type="ChEBI" id="CHEBI:59789"/>
    </ligand>
</feature>
<dbReference type="AlphaFoldDB" id="A0A0B1Q573"/>
<keyword evidence="1" id="KW-0004">4Fe-4S</keyword>
<evidence type="ECO:0000313" key="9">
    <source>
        <dbReference type="Proteomes" id="UP000030826"/>
    </source>
</evidence>
<dbReference type="InterPro" id="IPR010280">
    <property type="entry name" value="U5_MeTrfase_fam"/>
</dbReference>
<keyword evidence="4 6" id="KW-0949">S-adenosyl-L-methionine</keyword>
<reference evidence="8 9" key="1">
    <citation type="submission" date="2014-09" db="EMBL/GenBank/DDBJ databases">
        <title>Isolation and characterization of Aurantimonas altamirensis ON-56566 from clinical sample following a dog bite.</title>
        <authorList>
            <person name="Eshaghi A."/>
            <person name="Li A."/>
            <person name="Shahinas D."/>
            <person name="Bahn P."/>
            <person name="Kus J.V."/>
            <person name="Patel S.N."/>
        </authorList>
    </citation>
    <scope>NUCLEOTIDE SEQUENCE [LARGE SCALE GENOMIC DNA]</scope>
    <source>
        <strain evidence="8 9">ON-56566</strain>
    </source>
</reference>
<keyword evidence="2 6" id="KW-0489">Methyltransferase</keyword>